<feature type="region of interest" description="Disordered" evidence="1">
    <location>
        <begin position="105"/>
        <end position="127"/>
    </location>
</feature>
<feature type="transmembrane region" description="Helical" evidence="2">
    <location>
        <begin position="179"/>
        <end position="196"/>
    </location>
</feature>
<keyword evidence="2" id="KW-0812">Transmembrane</keyword>
<name>A0A979FP83_HYAAZ</name>
<proteinExistence type="predicted"/>
<sequence length="312" mass="35569">MKLVIMLIIQLVCCCGGVPDCVPVKDSTYAQIGSGDGERQNYSSTSSIFHALKSDVNTDDRNMEFYLHAEDDDPEKVTLEHQDIVEWLKNLNDKRRKKMWEEHLKRGRAATSDNSDNSSSSFVRENQSVPQDLKSWIDDPSHKVGIETTPYFNVTQPGDEKPMVIEPDTKISSPPPIELFIILGILVIIPLLLAILRRCYNINKEEFDGHPQRCAGGDRTRLSKARAHCKRDLDQETLQIQRYLAQQRSKDPVDRLSADPEREKETIFVGKHMRIFRYAPELHIPPDVNSFAMGSSRLPRPEAKAEETSCQH</sequence>
<dbReference type="Proteomes" id="UP000694843">
    <property type="component" value="Unplaced"/>
</dbReference>
<accession>A0A979FP83</accession>
<dbReference type="AlphaFoldDB" id="A0A979FP83"/>
<evidence type="ECO:0000313" key="5">
    <source>
        <dbReference type="RefSeq" id="XP_047738890.1"/>
    </source>
</evidence>
<keyword evidence="3" id="KW-0732">Signal</keyword>
<evidence type="ECO:0000313" key="6">
    <source>
        <dbReference type="RefSeq" id="XP_047738891.1"/>
    </source>
</evidence>
<feature type="region of interest" description="Disordered" evidence="1">
    <location>
        <begin position="293"/>
        <end position="312"/>
    </location>
</feature>
<evidence type="ECO:0000256" key="3">
    <source>
        <dbReference type="SAM" id="SignalP"/>
    </source>
</evidence>
<dbReference type="RefSeq" id="XP_047738891.1">
    <property type="nucleotide sequence ID" value="XM_047882935.1"/>
</dbReference>
<gene>
    <name evidence="5 6" type="primary">LOC108679873</name>
</gene>
<protein>
    <submittedName>
        <fullName evidence="5 6">Uncharacterized protein LOC108679873 isoform X1</fullName>
    </submittedName>
</protein>
<evidence type="ECO:0000313" key="4">
    <source>
        <dbReference type="Proteomes" id="UP000694843"/>
    </source>
</evidence>
<evidence type="ECO:0000256" key="2">
    <source>
        <dbReference type="SAM" id="Phobius"/>
    </source>
</evidence>
<keyword evidence="2" id="KW-1133">Transmembrane helix</keyword>
<dbReference type="RefSeq" id="XP_047738890.1">
    <property type="nucleotide sequence ID" value="XM_047882934.1"/>
</dbReference>
<keyword evidence="2" id="KW-0472">Membrane</keyword>
<keyword evidence="4" id="KW-1185">Reference proteome</keyword>
<evidence type="ECO:0000256" key="1">
    <source>
        <dbReference type="SAM" id="MobiDB-lite"/>
    </source>
</evidence>
<feature type="compositionally biased region" description="Low complexity" evidence="1">
    <location>
        <begin position="112"/>
        <end position="121"/>
    </location>
</feature>
<feature type="signal peptide" evidence="3">
    <location>
        <begin position="1"/>
        <end position="17"/>
    </location>
</feature>
<organism evidence="4 6">
    <name type="scientific">Hyalella azteca</name>
    <name type="common">Amphipod</name>
    <dbReference type="NCBI Taxonomy" id="294128"/>
    <lineage>
        <taxon>Eukaryota</taxon>
        <taxon>Metazoa</taxon>
        <taxon>Ecdysozoa</taxon>
        <taxon>Arthropoda</taxon>
        <taxon>Crustacea</taxon>
        <taxon>Multicrustacea</taxon>
        <taxon>Malacostraca</taxon>
        <taxon>Eumalacostraca</taxon>
        <taxon>Peracarida</taxon>
        <taxon>Amphipoda</taxon>
        <taxon>Senticaudata</taxon>
        <taxon>Talitrida</taxon>
        <taxon>Talitroidea</taxon>
        <taxon>Hyalellidae</taxon>
        <taxon>Hyalella</taxon>
    </lineage>
</organism>
<reference evidence="5 6" key="1">
    <citation type="submission" date="2025-04" db="UniProtKB">
        <authorList>
            <consortium name="RefSeq"/>
        </authorList>
    </citation>
    <scope>IDENTIFICATION</scope>
    <source>
        <tissue evidence="5 6">Whole organism</tissue>
    </source>
</reference>
<dbReference type="GeneID" id="108679873"/>
<feature type="compositionally biased region" description="Basic and acidic residues" evidence="1">
    <location>
        <begin position="299"/>
        <end position="312"/>
    </location>
</feature>
<feature type="chain" id="PRO_5044697484" evidence="3">
    <location>
        <begin position="18"/>
        <end position="312"/>
    </location>
</feature>